<dbReference type="Gene3D" id="2.30.30.40">
    <property type="entry name" value="SH3 Domains"/>
    <property type="match status" value="1"/>
</dbReference>
<accession>A0ABW5TM61</accession>
<dbReference type="InterPro" id="IPR050695">
    <property type="entry name" value="N-acetylmuramoyl_amidase_3"/>
</dbReference>
<dbReference type="Gene3D" id="3.40.630.40">
    <property type="entry name" value="Zn-dependent exopeptidases"/>
    <property type="match status" value="1"/>
</dbReference>
<evidence type="ECO:0000313" key="4">
    <source>
        <dbReference type="Proteomes" id="UP001597427"/>
    </source>
</evidence>
<organism evidence="3 4">
    <name type="scientific">Enterococcus camelliae</name>
    <dbReference type="NCBI Taxonomy" id="453959"/>
    <lineage>
        <taxon>Bacteria</taxon>
        <taxon>Bacillati</taxon>
        <taxon>Bacillota</taxon>
        <taxon>Bacilli</taxon>
        <taxon>Lactobacillales</taxon>
        <taxon>Enterococcaceae</taxon>
        <taxon>Enterococcus</taxon>
    </lineage>
</organism>
<dbReference type="GO" id="GO:0008745">
    <property type="term" value="F:N-acetylmuramoyl-L-alanine amidase activity"/>
    <property type="evidence" value="ECO:0007669"/>
    <property type="project" value="UniProtKB-EC"/>
</dbReference>
<gene>
    <name evidence="3" type="ORF">ACFSR0_10210</name>
</gene>
<keyword evidence="1 3" id="KW-0378">Hydrolase</keyword>
<keyword evidence="4" id="KW-1185">Reference proteome</keyword>
<name>A0ABW5TM61_9ENTE</name>
<dbReference type="SMART" id="SM00646">
    <property type="entry name" value="Ami_3"/>
    <property type="match status" value="1"/>
</dbReference>
<dbReference type="Pfam" id="PF01520">
    <property type="entry name" value="Amidase_3"/>
    <property type="match status" value="1"/>
</dbReference>
<dbReference type="Proteomes" id="UP001597427">
    <property type="component" value="Unassembled WGS sequence"/>
</dbReference>
<evidence type="ECO:0000259" key="2">
    <source>
        <dbReference type="SMART" id="SM00646"/>
    </source>
</evidence>
<protein>
    <submittedName>
        <fullName evidence="3">N-acetylmuramoyl-L-alanine amidase</fullName>
        <ecNumber evidence="3">3.5.1.28</ecNumber>
    </submittedName>
</protein>
<comment type="caution">
    <text evidence="3">The sequence shown here is derived from an EMBL/GenBank/DDBJ whole genome shotgun (WGS) entry which is preliminary data.</text>
</comment>
<dbReference type="RefSeq" id="WP_379982467.1">
    <property type="nucleotide sequence ID" value="NZ_JBHUMO010000059.1"/>
</dbReference>
<sequence>MKKKRRRLKKKYRRRLQLILILGIVGFVVVHKLNNRSTDTQQTTMTTVAPKKIIKRTFTKTPYVQATVDTSNLDVNTATDADYSVPIYETASTSSTVIGQTYDGVWSDYHGTEGAFYKIKTPDNLVGYIEKEHGKKATYKVQTTINSLDELTVVLDPGHGGDDVGSLDNTETIYEKTLTLATAKTVKKTLEVAGINVIMTRTKDSEYTRLANVAEITNNANANLFISFHYDNYDYANQAEGYTTYYYYDHSEAFANTIHTQLAANNSLSDRGVQVANYMVLRNTFVPGILLELGYLNNDNDLAIMNTANYRQMVADAILAGIENYYNLSK</sequence>
<evidence type="ECO:0000313" key="3">
    <source>
        <dbReference type="EMBL" id="MFD2729788.1"/>
    </source>
</evidence>
<dbReference type="CDD" id="cd02696">
    <property type="entry name" value="MurNAc-LAA"/>
    <property type="match status" value="1"/>
</dbReference>
<evidence type="ECO:0000256" key="1">
    <source>
        <dbReference type="ARBA" id="ARBA00022801"/>
    </source>
</evidence>
<dbReference type="PANTHER" id="PTHR30404:SF0">
    <property type="entry name" value="N-ACETYLMURAMOYL-L-ALANINE AMIDASE AMIC"/>
    <property type="match status" value="1"/>
</dbReference>
<reference evidence="4" key="1">
    <citation type="journal article" date="2019" name="Int. J. Syst. Evol. Microbiol.">
        <title>The Global Catalogue of Microorganisms (GCM) 10K type strain sequencing project: providing services to taxonomists for standard genome sequencing and annotation.</title>
        <authorList>
            <consortium name="The Broad Institute Genomics Platform"/>
            <consortium name="The Broad Institute Genome Sequencing Center for Infectious Disease"/>
            <person name="Wu L."/>
            <person name="Ma J."/>
        </authorList>
    </citation>
    <scope>NUCLEOTIDE SEQUENCE [LARGE SCALE GENOMIC DNA]</scope>
    <source>
        <strain evidence="4">TISTR 932</strain>
    </source>
</reference>
<dbReference type="EC" id="3.5.1.28" evidence="3"/>
<feature type="domain" description="MurNAc-LAA" evidence="2">
    <location>
        <begin position="214"/>
        <end position="323"/>
    </location>
</feature>
<dbReference type="SUPFAM" id="SSF53187">
    <property type="entry name" value="Zn-dependent exopeptidases"/>
    <property type="match status" value="1"/>
</dbReference>
<proteinExistence type="predicted"/>
<dbReference type="EMBL" id="JBHUMO010000059">
    <property type="protein sequence ID" value="MFD2729788.1"/>
    <property type="molecule type" value="Genomic_DNA"/>
</dbReference>
<dbReference type="InterPro" id="IPR002508">
    <property type="entry name" value="MurNAc-LAA_cat"/>
</dbReference>
<dbReference type="PANTHER" id="PTHR30404">
    <property type="entry name" value="N-ACETYLMURAMOYL-L-ALANINE AMIDASE"/>
    <property type="match status" value="1"/>
</dbReference>